<proteinExistence type="predicted"/>
<dbReference type="SUPFAM" id="SSF54637">
    <property type="entry name" value="Thioesterase/thiol ester dehydrase-isomerase"/>
    <property type="match status" value="2"/>
</dbReference>
<dbReference type="InterPro" id="IPR049449">
    <property type="entry name" value="TesB_ACOT8-like_N"/>
</dbReference>
<organism evidence="3 4">
    <name type="scientific">Stenotrophobium rhamnosiphilum</name>
    <dbReference type="NCBI Taxonomy" id="2029166"/>
    <lineage>
        <taxon>Bacteria</taxon>
        <taxon>Pseudomonadati</taxon>
        <taxon>Pseudomonadota</taxon>
        <taxon>Gammaproteobacteria</taxon>
        <taxon>Nevskiales</taxon>
        <taxon>Nevskiaceae</taxon>
        <taxon>Stenotrophobium</taxon>
    </lineage>
</organism>
<dbReference type="Gene3D" id="2.40.160.210">
    <property type="entry name" value="Acyl-CoA thioesterase, double hotdog domain"/>
    <property type="match status" value="1"/>
</dbReference>
<evidence type="ECO:0000313" key="3">
    <source>
        <dbReference type="EMBL" id="PTU30066.1"/>
    </source>
</evidence>
<evidence type="ECO:0000259" key="1">
    <source>
        <dbReference type="Pfam" id="PF13622"/>
    </source>
</evidence>
<accession>A0A2T5MBW2</accession>
<dbReference type="EMBL" id="QANS01000007">
    <property type="protein sequence ID" value="PTU30066.1"/>
    <property type="molecule type" value="Genomic_DNA"/>
</dbReference>
<keyword evidence="4" id="KW-1185">Reference proteome</keyword>
<dbReference type="Pfam" id="PF20789">
    <property type="entry name" value="4HBT_3C"/>
    <property type="match status" value="1"/>
</dbReference>
<dbReference type="InterPro" id="IPR029069">
    <property type="entry name" value="HotDog_dom_sf"/>
</dbReference>
<protein>
    <submittedName>
        <fullName evidence="3">Thioesterase family protein</fullName>
    </submittedName>
</protein>
<dbReference type="InterPro" id="IPR042171">
    <property type="entry name" value="Acyl-CoA_hotdog"/>
</dbReference>
<evidence type="ECO:0000313" key="4">
    <source>
        <dbReference type="Proteomes" id="UP000244248"/>
    </source>
</evidence>
<dbReference type="OrthoDB" id="7059210at2"/>
<gene>
    <name evidence="3" type="ORF">CJD38_16090</name>
</gene>
<reference evidence="3 4" key="1">
    <citation type="submission" date="2018-04" db="EMBL/GenBank/DDBJ databases">
        <title>Novel species isolated from glacier.</title>
        <authorList>
            <person name="Liu Q."/>
            <person name="Xin Y.-H."/>
        </authorList>
    </citation>
    <scope>NUCLEOTIDE SEQUENCE [LARGE SCALE GENOMIC DNA]</scope>
    <source>
        <strain evidence="3 4">GT1R17</strain>
    </source>
</reference>
<dbReference type="AlphaFoldDB" id="A0A2T5MBW2"/>
<dbReference type="RefSeq" id="WP_107941412.1">
    <property type="nucleotide sequence ID" value="NZ_QANS01000007.1"/>
</dbReference>
<sequence>MSNTTGFTPLLTQSRVDGDSLVFNVSEDWTQGRTAFGGLQAAMALTAMRKLVPAHIPLRVLQVTFIGPVLVGDVTVQARVLRTGKSVTHAEARLISGGETGCLVVGVFGSERESSLKVDNTVYPELPSAESLKNMPLFPGITPRFLEHCALRWARGTPPFSGASEAHTGIYIRLDEPVSSEAHMVALCDIIPTPALSMLKRPAPASSLTWTLELLRNDYNETSAEPGWWLMDAEVTRGEGGYLSQTALLWDAQRRPVALSRQTVTVFA</sequence>
<feature type="domain" description="Acyl-CoA thioesterase-like C-terminal" evidence="2">
    <location>
        <begin position="130"/>
        <end position="266"/>
    </location>
</feature>
<evidence type="ECO:0000259" key="2">
    <source>
        <dbReference type="Pfam" id="PF20789"/>
    </source>
</evidence>
<feature type="domain" description="Acyl-CoA thioesterase-like N-terminal HotDog" evidence="1">
    <location>
        <begin position="26"/>
        <end position="105"/>
    </location>
</feature>
<name>A0A2T5MBW2_9GAMM</name>
<dbReference type="InterPro" id="IPR049450">
    <property type="entry name" value="ACOT8-like_C"/>
</dbReference>
<dbReference type="Pfam" id="PF13622">
    <property type="entry name" value="4HBT_3"/>
    <property type="match status" value="1"/>
</dbReference>
<dbReference type="Proteomes" id="UP000244248">
    <property type="component" value="Unassembled WGS sequence"/>
</dbReference>
<comment type="caution">
    <text evidence="3">The sequence shown here is derived from an EMBL/GenBank/DDBJ whole genome shotgun (WGS) entry which is preliminary data.</text>
</comment>